<dbReference type="OrthoDB" id="9776369at2"/>
<dbReference type="Proteomes" id="UP000287188">
    <property type="component" value="Unassembled WGS sequence"/>
</dbReference>
<evidence type="ECO:0000313" key="3">
    <source>
        <dbReference type="Proteomes" id="UP000287188"/>
    </source>
</evidence>
<dbReference type="PANTHER" id="PTHR31862:SF1">
    <property type="entry name" value="UPF0261 DOMAIN PROTEIN (AFU_ORTHOLOGUE AFUA_1G10120)"/>
    <property type="match status" value="1"/>
</dbReference>
<reference evidence="3" key="1">
    <citation type="submission" date="2018-12" db="EMBL/GenBank/DDBJ databases">
        <title>Tengunoibacter tsumagoiensis gen. nov., sp. nov., Dictyobacter kobayashii sp. nov., D. alpinus sp. nov., and D. joshuensis sp. nov. and description of Dictyobacteraceae fam. nov. within the order Ktedonobacterales isolated from Tengu-no-mugimeshi.</title>
        <authorList>
            <person name="Wang C.M."/>
            <person name="Zheng Y."/>
            <person name="Sakai Y."/>
            <person name="Toyoda A."/>
            <person name="Minakuchi Y."/>
            <person name="Abe K."/>
            <person name="Yokota A."/>
            <person name="Yabe S."/>
        </authorList>
    </citation>
    <scope>NUCLEOTIDE SEQUENCE [LARGE SCALE GENOMIC DNA]</scope>
    <source>
        <strain evidence="3">Uno11</strain>
    </source>
</reference>
<dbReference type="InterPro" id="IPR051353">
    <property type="entry name" value="Tobamovirus_resist_UPF0261"/>
</dbReference>
<dbReference type="EMBL" id="BIFS01000001">
    <property type="protein sequence ID" value="GCE20739.1"/>
    <property type="molecule type" value="Genomic_DNA"/>
</dbReference>
<accession>A0A402ANY8</accession>
<name>A0A402ANY8_9CHLR</name>
<evidence type="ECO:0000259" key="1">
    <source>
        <dbReference type="Pfam" id="PF06792"/>
    </source>
</evidence>
<evidence type="ECO:0000313" key="2">
    <source>
        <dbReference type="EMBL" id="GCE20739.1"/>
    </source>
</evidence>
<feature type="domain" description="UPF0261" evidence="1">
    <location>
        <begin position="1"/>
        <end position="65"/>
    </location>
</feature>
<dbReference type="AlphaFoldDB" id="A0A402ANY8"/>
<dbReference type="Gene3D" id="3.40.50.12020">
    <property type="entry name" value="Uncharacterised protein family UPF0261, NN domain"/>
    <property type="match status" value="1"/>
</dbReference>
<dbReference type="Pfam" id="PF06792">
    <property type="entry name" value="UPF0261"/>
    <property type="match status" value="1"/>
</dbReference>
<dbReference type="PANTHER" id="PTHR31862">
    <property type="entry name" value="UPF0261 DOMAIN PROTEIN (AFU_ORTHOLOGUE AFUA_1G10120)"/>
    <property type="match status" value="1"/>
</dbReference>
<comment type="caution">
    <text evidence="2">The sequence shown here is derived from an EMBL/GenBank/DDBJ whole genome shotgun (WGS) entry which is preliminary data.</text>
</comment>
<proteinExistence type="predicted"/>
<organism evidence="2 3">
    <name type="scientific">Dictyobacter kobayashii</name>
    <dbReference type="NCBI Taxonomy" id="2014872"/>
    <lineage>
        <taxon>Bacteria</taxon>
        <taxon>Bacillati</taxon>
        <taxon>Chloroflexota</taxon>
        <taxon>Ktedonobacteria</taxon>
        <taxon>Ktedonobacterales</taxon>
        <taxon>Dictyobacteraceae</taxon>
        <taxon>Dictyobacter</taxon>
    </lineage>
</organism>
<sequence>MQALPLGVPKLLVSSLASGDVRSLVGAMDISIMYSVVDLTSLNVVTERILSNAAAAIATMAHAYNDFELSPRARLHPYLTQEPPDRLSASSY</sequence>
<dbReference type="InterPro" id="IPR044122">
    <property type="entry name" value="UPF0261_N"/>
</dbReference>
<keyword evidence="3" id="KW-1185">Reference proteome</keyword>
<protein>
    <recommendedName>
        <fullName evidence="1">UPF0261 domain-containing protein</fullName>
    </recommendedName>
</protein>
<gene>
    <name evidence="2" type="ORF">KDK_45390</name>
</gene>